<dbReference type="GO" id="GO:0005886">
    <property type="term" value="C:plasma membrane"/>
    <property type="evidence" value="ECO:0007669"/>
    <property type="project" value="TreeGrafter"/>
</dbReference>
<accession>A0A4Y2S0W2</accession>
<evidence type="ECO:0000256" key="10">
    <source>
        <dbReference type="RuleBase" id="RU003732"/>
    </source>
</evidence>
<keyword evidence="8" id="KW-0915">Sodium</keyword>
<dbReference type="PROSITE" id="PS50267">
    <property type="entry name" value="NA_NEUROTRAN_SYMP_3"/>
    <property type="match status" value="1"/>
</dbReference>
<evidence type="ECO:0000313" key="12">
    <source>
        <dbReference type="EMBL" id="GBN81788.1"/>
    </source>
</evidence>
<dbReference type="OrthoDB" id="6581954at2759"/>
<evidence type="ECO:0000256" key="8">
    <source>
        <dbReference type="PIRSR" id="PIRSR600175-1"/>
    </source>
</evidence>
<dbReference type="InterPro" id="IPR037272">
    <property type="entry name" value="SNS_sf"/>
</dbReference>
<sequence>TRDLTPPRDYDFKEIYKKNYTASSLTSFKPGVTSADAVAIMDTRRVSFHQKSLTSKILDGRRDDSIDNLTHVPRRKPKPPLERQFSCQSRSSLRRASVIGNRKGSASIRKLSTYTIASRGNWGSKWEFLLSCVGLSVGIGNVWRFPYLAYEHGGGAFLIPYLLMLLLAGKPLYFMELAFGQFAGLGPLAIWNCLPIAKGIGYAMVTISLVICIYYNVIVCYTVFYIASTFQTTVPWATCPSHPENTTRCHVRTEGFQDNMTHAGSKLSSEIYWE</sequence>
<evidence type="ECO:0000256" key="1">
    <source>
        <dbReference type="ARBA" id="ARBA00004141"/>
    </source>
</evidence>
<protein>
    <recommendedName>
        <fullName evidence="10">Transporter</fullName>
    </recommendedName>
</protein>
<keyword evidence="3 10" id="KW-0813">Transport</keyword>
<gene>
    <name evidence="12" type="primary">SLC6A5_0</name>
    <name evidence="12" type="ORF">AVEN_61213_1</name>
</gene>
<feature type="transmembrane region" description="Helical" evidence="11">
    <location>
        <begin position="200"/>
        <end position="227"/>
    </location>
</feature>
<dbReference type="GO" id="GO:0046872">
    <property type="term" value="F:metal ion binding"/>
    <property type="evidence" value="ECO:0007669"/>
    <property type="project" value="UniProtKB-KW"/>
</dbReference>
<keyword evidence="13" id="KW-1185">Reference proteome</keyword>
<dbReference type="PRINTS" id="PR00176">
    <property type="entry name" value="NANEUSMPORT"/>
</dbReference>
<comment type="caution">
    <text evidence="12">The sequence shown here is derived from an EMBL/GenBank/DDBJ whole genome shotgun (WGS) entry which is preliminary data.</text>
</comment>
<evidence type="ECO:0000256" key="9">
    <source>
        <dbReference type="PIRSR" id="PIRSR600175-2"/>
    </source>
</evidence>
<evidence type="ECO:0000256" key="3">
    <source>
        <dbReference type="ARBA" id="ARBA00022448"/>
    </source>
</evidence>
<dbReference type="EMBL" id="BGPR01019391">
    <property type="protein sequence ID" value="GBN81788.1"/>
    <property type="molecule type" value="Genomic_DNA"/>
</dbReference>
<keyword evidence="5 10" id="KW-0769">Symport</keyword>
<feature type="disulfide bond" evidence="9">
    <location>
        <begin position="239"/>
        <end position="249"/>
    </location>
</feature>
<proteinExistence type="inferred from homology"/>
<dbReference type="GO" id="GO:0015179">
    <property type="term" value="F:L-amino acid transmembrane transporter activity"/>
    <property type="evidence" value="ECO:0007669"/>
    <property type="project" value="TreeGrafter"/>
</dbReference>
<keyword evidence="9" id="KW-1015">Disulfide bond</keyword>
<evidence type="ECO:0000256" key="4">
    <source>
        <dbReference type="ARBA" id="ARBA00022692"/>
    </source>
</evidence>
<dbReference type="PANTHER" id="PTHR11616">
    <property type="entry name" value="SODIUM/CHLORIDE DEPENDENT TRANSPORTER"/>
    <property type="match status" value="1"/>
</dbReference>
<evidence type="ECO:0000256" key="7">
    <source>
        <dbReference type="ARBA" id="ARBA00023136"/>
    </source>
</evidence>
<evidence type="ECO:0000256" key="2">
    <source>
        <dbReference type="ARBA" id="ARBA00006459"/>
    </source>
</evidence>
<keyword evidence="7 11" id="KW-0472">Membrane</keyword>
<evidence type="ECO:0000256" key="6">
    <source>
        <dbReference type="ARBA" id="ARBA00022989"/>
    </source>
</evidence>
<dbReference type="Pfam" id="PF00209">
    <property type="entry name" value="SNF"/>
    <property type="match status" value="1"/>
</dbReference>
<organism evidence="12 13">
    <name type="scientific">Araneus ventricosus</name>
    <name type="common">Orbweaver spider</name>
    <name type="synonym">Epeira ventricosa</name>
    <dbReference type="NCBI Taxonomy" id="182803"/>
    <lineage>
        <taxon>Eukaryota</taxon>
        <taxon>Metazoa</taxon>
        <taxon>Ecdysozoa</taxon>
        <taxon>Arthropoda</taxon>
        <taxon>Chelicerata</taxon>
        <taxon>Arachnida</taxon>
        <taxon>Araneae</taxon>
        <taxon>Araneomorphae</taxon>
        <taxon>Entelegynae</taxon>
        <taxon>Araneoidea</taxon>
        <taxon>Araneidae</taxon>
        <taxon>Araneus</taxon>
    </lineage>
</organism>
<dbReference type="Proteomes" id="UP000499080">
    <property type="component" value="Unassembled WGS sequence"/>
</dbReference>
<evidence type="ECO:0000256" key="5">
    <source>
        <dbReference type="ARBA" id="ARBA00022847"/>
    </source>
</evidence>
<evidence type="ECO:0000256" key="11">
    <source>
        <dbReference type="SAM" id="Phobius"/>
    </source>
</evidence>
<feature type="binding site" evidence="8">
    <location>
        <position position="141"/>
    </location>
    <ligand>
        <name>Na(+)</name>
        <dbReference type="ChEBI" id="CHEBI:29101"/>
        <label>1</label>
    </ligand>
</feature>
<dbReference type="GO" id="GO:0005283">
    <property type="term" value="F:amino acid:sodium symporter activity"/>
    <property type="evidence" value="ECO:0007669"/>
    <property type="project" value="TreeGrafter"/>
</dbReference>
<feature type="transmembrane region" description="Helical" evidence="11">
    <location>
        <begin position="158"/>
        <end position="179"/>
    </location>
</feature>
<dbReference type="GO" id="GO:0015187">
    <property type="term" value="F:glycine transmembrane transporter activity"/>
    <property type="evidence" value="ECO:0007669"/>
    <property type="project" value="TreeGrafter"/>
</dbReference>
<dbReference type="GO" id="GO:0089718">
    <property type="term" value="P:amino acid import across plasma membrane"/>
    <property type="evidence" value="ECO:0007669"/>
    <property type="project" value="TreeGrafter"/>
</dbReference>
<comment type="subcellular location">
    <subcellularLocation>
        <location evidence="1">Membrane</location>
        <topology evidence="1">Multi-pass membrane protein</topology>
    </subcellularLocation>
</comment>
<dbReference type="PANTHER" id="PTHR11616:SF236">
    <property type="entry name" value="TRANSPORTER"/>
    <property type="match status" value="1"/>
</dbReference>
<name>A0A4Y2S0W2_ARAVE</name>
<evidence type="ECO:0000313" key="13">
    <source>
        <dbReference type="Proteomes" id="UP000499080"/>
    </source>
</evidence>
<feature type="non-terminal residue" evidence="12">
    <location>
        <position position="1"/>
    </location>
</feature>
<comment type="similarity">
    <text evidence="2 10">Belongs to the sodium:neurotransmitter symporter (SNF) (TC 2.A.22) family.</text>
</comment>
<dbReference type="PROSITE" id="PS00610">
    <property type="entry name" value="NA_NEUROTRAN_SYMP_1"/>
    <property type="match status" value="1"/>
</dbReference>
<reference evidence="12 13" key="1">
    <citation type="journal article" date="2019" name="Sci. Rep.">
        <title>Orb-weaving spider Araneus ventricosus genome elucidates the spidroin gene catalogue.</title>
        <authorList>
            <person name="Kono N."/>
            <person name="Nakamura H."/>
            <person name="Ohtoshi R."/>
            <person name="Moran D.A.P."/>
            <person name="Shinohara A."/>
            <person name="Yoshida Y."/>
            <person name="Fujiwara M."/>
            <person name="Mori M."/>
            <person name="Tomita M."/>
            <person name="Arakawa K."/>
        </authorList>
    </citation>
    <scope>NUCLEOTIDE SEQUENCE [LARGE SCALE GENOMIC DNA]</scope>
</reference>
<feature type="binding site" evidence="8">
    <location>
        <position position="134"/>
    </location>
    <ligand>
        <name>Na(+)</name>
        <dbReference type="ChEBI" id="CHEBI:29101"/>
        <label>1</label>
    </ligand>
</feature>
<keyword evidence="6 11" id="KW-1133">Transmembrane helix</keyword>
<dbReference type="InterPro" id="IPR000175">
    <property type="entry name" value="Na/ntran_symport"/>
</dbReference>
<keyword evidence="8" id="KW-0479">Metal-binding</keyword>
<dbReference type="AlphaFoldDB" id="A0A4Y2S0W2"/>
<feature type="binding site" evidence="8">
    <location>
        <position position="137"/>
    </location>
    <ligand>
        <name>Na(+)</name>
        <dbReference type="ChEBI" id="CHEBI:29101"/>
        <label>1</label>
    </ligand>
</feature>
<dbReference type="SUPFAM" id="SSF161070">
    <property type="entry name" value="SNF-like"/>
    <property type="match status" value="1"/>
</dbReference>
<keyword evidence="4 10" id="KW-0812">Transmembrane</keyword>